<dbReference type="InParanoid" id="W7XGT4"/>
<keyword evidence="1 2" id="KW-0812">Transmembrane</keyword>
<keyword evidence="1" id="KW-0472">Membrane</keyword>
<dbReference type="Proteomes" id="UP000009168">
    <property type="component" value="Unassembled WGS sequence"/>
</dbReference>
<dbReference type="AlphaFoldDB" id="W7XGT4"/>
<dbReference type="GeneID" id="24440787"/>
<evidence type="ECO:0000313" key="3">
    <source>
        <dbReference type="Proteomes" id="UP000009168"/>
    </source>
</evidence>
<feature type="transmembrane region" description="Helical" evidence="1">
    <location>
        <begin position="132"/>
        <end position="151"/>
    </location>
</feature>
<gene>
    <name evidence="2" type="ORF">TTHERM_000813088</name>
</gene>
<evidence type="ECO:0000313" key="2">
    <source>
        <dbReference type="EMBL" id="EWS76263.1"/>
    </source>
</evidence>
<dbReference type="KEGG" id="tet:TTHERM_000813088"/>
<dbReference type="RefSeq" id="XP_012651222.1">
    <property type="nucleotide sequence ID" value="XM_012795768.1"/>
</dbReference>
<protein>
    <submittedName>
        <fullName evidence="2">Transmembrane protein, putative</fullName>
    </submittedName>
</protein>
<sequence length="199" mass="23282">MFSIRAPRTNFFKCISENSDLKKKKNTQTAIQSFIYQYFYKHCQLHISNQRSFKTRKSYKQLKKNKLVKNQKLLVKKGILTNKCQLNQQLQRVILCFQLSNRSLKHKIHVQKDAQFVVISITKISALNVQRVMSLIQIIIYAFIINVEAIYFMIGIYMIMVIQIISVQLSAVLLAIKTIKIIYAKINYSVLSKNPHSYS</sequence>
<accession>W7XGT4</accession>
<name>W7XGT4_TETTS</name>
<feature type="transmembrane region" description="Helical" evidence="1">
    <location>
        <begin position="157"/>
        <end position="176"/>
    </location>
</feature>
<keyword evidence="1" id="KW-1133">Transmembrane helix</keyword>
<keyword evidence="3" id="KW-1185">Reference proteome</keyword>
<proteinExistence type="predicted"/>
<dbReference type="EMBL" id="GG662841">
    <property type="protein sequence ID" value="EWS76263.1"/>
    <property type="molecule type" value="Genomic_DNA"/>
</dbReference>
<evidence type="ECO:0000256" key="1">
    <source>
        <dbReference type="SAM" id="Phobius"/>
    </source>
</evidence>
<reference evidence="3" key="1">
    <citation type="journal article" date="2006" name="PLoS Biol.">
        <title>Macronuclear genome sequence of the ciliate Tetrahymena thermophila, a model eukaryote.</title>
        <authorList>
            <person name="Eisen J.A."/>
            <person name="Coyne R.S."/>
            <person name="Wu M."/>
            <person name="Wu D."/>
            <person name="Thiagarajan M."/>
            <person name="Wortman J.R."/>
            <person name="Badger J.H."/>
            <person name="Ren Q."/>
            <person name="Amedeo P."/>
            <person name="Jones K.M."/>
            <person name="Tallon L.J."/>
            <person name="Delcher A.L."/>
            <person name="Salzberg S.L."/>
            <person name="Silva J.C."/>
            <person name="Haas B.J."/>
            <person name="Majoros W.H."/>
            <person name="Farzad M."/>
            <person name="Carlton J.M."/>
            <person name="Smith R.K. Jr."/>
            <person name="Garg J."/>
            <person name="Pearlman R.E."/>
            <person name="Karrer K.M."/>
            <person name="Sun L."/>
            <person name="Manning G."/>
            <person name="Elde N.C."/>
            <person name="Turkewitz A.P."/>
            <person name="Asai D.J."/>
            <person name="Wilkes D.E."/>
            <person name="Wang Y."/>
            <person name="Cai H."/>
            <person name="Collins K."/>
            <person name="Stewart B.A."/>
            <person name="Lee S.R."/>
            <person name="Wilamowska K."/>
            <person name="Weinberg Z."/>
            <person name="Ruzzo W.L."/>
            <person name="Wloga D."/>
            <person name="Gaertig J."/>
            <person name="Frankel J."/>
            <person name="Tsao C.-C."/>
            <person name="Gorovsky M.A."/>
            <person name="Keeling P.J."/>
            <person name="Waller R.F."/>
            <person name="Patron N.J."/>
            <person name="Cherry J.M."/>
            <person name="Stover N.A."/>
            <person name="Krieger C.J."/>
            <person name="del Toro C."/>
            <person name="Ryder H.F."/>
            <person name="Williamson S.C."/>
            <person name="Barbeau R.A."/>
            <person name="Hamilton E.P."/>
            <person name="Orias E."/>
        </authorList>
    </citation>
    <scope>NUCLEOTIDE SEQUENCE [LARGE SCALE GENOMIC DNA]</scope>
    <source>
        <strain evidence="3">SB210</strain>
    </source>
</reference>
<organism evidence="2 3">
    <name type="scientific">Tetrahymena thermophila (strain SB210)</name>
    <dbReference type="NCBI Taxonomy" id="312017"/>
    <lineage>
        <taxon>Eukaryota</taxon>
        <taxon>Sar</taxon>
        <taxon>Alveolata</taxon>
        <taxon>Ciliophora</taxon>
        <taxon>Intramacronucleata</taxon>
        <taxon>Oligohymenophorea</taxon>
        <taxon>Hymenostomatida</taxon>
        <taxon>Tetrahymenina</taxon>
        <taxon>Tetrahymenidae</taxon>
        <taxon>Tetrahymena</taxon>
    </lineage>
</organism>